<dbReference type="AlphaFoldDB" id="E0I5D5"/>
<dbReference type="EMBL" id="AEDD01000002">
    <property type="protein sequence ID" value="EFM12177.1"/>
    <property type="molecule type" value="Genomic_DNA"/>
</dbReference>
<dbReference type="Pfam" id="PF00805">
    <property type="entry name" value="Pentapeptide"/>
    <property type="match status" value="6"/>
</dbReference>
<protein>
    <submittedName>
        <fullName evidence="2">Pentapeptide repeat protein</fullName>
    </submittedName>
</protein>
<dbReference type="InterPro" id="IPR001646">
    <property type="entry name" value="5peptide_repeat"/>
</dbReference>
<dbReference type="PANTHER" id="PTHR14136:SF17">
    <property type="entry name" value="BTB_POZ DOMAIN-CONTAINING PROTEIN KCTD9"/>
    <property type="match status" value="1"/>
</dbReference>
<proteinExistence type="predicted"/>
<dbReference type="PANTHER" id="PTHR14136">
    <property type="entry name" value="BTB_POZ DOMAIN-CONTAINING PROTEIN KCTD9"/>
    <property type="match status" value="1"/>
</dbReference>
<feature type="region of interest" description="Disordered" evidence="1">
    <location>
        <begin position="627"/>
        <end position="663"/>
    </location>
</feature>
<dbReference type="Gene3D" id="2.160.20.80">
    <property type="entry name" value="E3 ubiquitin-protein ligase SopA"/>
    <property type="match status" value="3"/>
</dbReference>
<dbReference type="OrthoDB" id="9798656at2"/>
<dbReference type="RefSeq" id="WP_006036872.1">
    <property type="nucleotide sequence ID" value="NZ_AEDD01000002.1"/>
</dbReference>
<name>E0I5D5_9BACL</name>
<gene>
    <name evidence="2" type="ORF">PaecuDRAFT_0857</name>
</gene>
<dbReference type="Proteomes" id="UP000005387">
    <property type="component" value="Unassembled WGS sequence"/>
</dbReference>
<dbReference type="STRING" id="717606.PaecuDRAFT_0857"/>
<dbReference type="eggNOG" id="COG1357">
    <property type="taxonomic scope" value="Bacteria"/>
</dbReference>
<evidence type="ECO:0000256" key="1">
    <source>
        <dbReference type="SAM" id="MobiDB-lite"/>
    </source>
</evidence>
<dbReference type="InterPro" id="IPR051082">
    <property type="entry name" value="Pentapeptide-BTB/POZ_domain"/>
</dbReference>
<reference evidence="2 3" key="1">
    <citation type="submission" date="2010-07" db="EMBL/GenBank/DDBJ databases">
        <title>The draft genome of Paenibacillus curdlanolyticus YK9.</title>
        <authorList>
            <consortium name="US DOE Joint Genome Institute (JGI-PGF)"/>
            <person name="Lucas S."/>
            <person name="Copeland A."/>
            <person name="Lapidus A."/>
            <person name="Cheng J.-F."/>
            <person name="Bruce D."/>
            <person name="Goodwin L."/>
            <person name="Pitluck S."/>
            <person name="Land M.L."/>
            <person name="Hauser L."/>
            <person name="Chang Y.-J."/>
            <person name="Jeffries C."/>
            <person name="Anderson I.J."/>
            <person name="Johnson E."/>
            <person name="Loganathan U."/>
            <person name="Mulhopadhyay B."/>
            <person name="Kyrpides N."/>
            <person name="Woyke T.J."/>
        </authorList>
    </citation>
    <scope>NUCLEOTIDE SEQUENCE [LARGE SCALE GENOMIC DNA]</scope>
    <source>
        <strain evidence="2 3">YK9</strain>
    </source>
</reference>
<evidence type="ECO:0000313" key="3">
    <source>
        <dbReference type="Proteomes" id="UP000005387"/>
    </source>
</evidence>
<accession>E0I5D5</accession>
<sequence length="663" mass="73312">MQEHLDVGMNEMPLYFVSRGYFRLATAVGVDLFTRQIEWGLKYLTLVNDEEVLFADQPNAGSIVTLFGTGGTYYLQASNGRWIGFRDWKDNIKQGFTTYLRGEATPVSLQYDSHNEPEKGFVFQADINGEKQNVFGLAFVSVPNGFSVSKELFPRSYPQYTLPPLIPGRSFKGCNYDSLPFSGRQLFELNLDETSFNHAEMNHSFMMKCTLRKAKLTSIQVQDSMLNGNDFSESDWSDADLSRSSFERASFKQASLSRAKLTSTRFNHANMTRADLNGAELDATEFYGTDLTEANLRNVNWSRAKFDTSTCMKGVDYSHSDLTNSSFANLDLTKAVFRGARLDGCDFRGANLDGADFSETDLTHVLFDEYPKFSCAAGNLTKFCKAVVPFSVIKRRWSFLDLSNARLTDLPDVLSDVDNRLEARHAVLSGLELQKQTMQFANFQDSDLRGVNFSKSNLDFSQFTGALAGGIGDMPAPVFFAASLMNADFSRANLTGADFSHCYFYGQEASVANAEMPLVKFNGAYLAGMNFKNVSNLRGANFSDACLVNCVIRGSNLSPYYGANASLARACLQGVDFEDSVLYAANMNDAAISEADGILEVTIVIEGEPITMPVPYAATRIPSKATDHATKCPSSQSGPCIGEKLHSDNAPMHKWPTQNERSE</sequence>
<organism evidence="2 3">
    <name type="scientific">Paenibacillus curdlanolyticus YK9</name>
    <dbReference type="NCBI Taxonomy" id="717606"/>
    <lineage>
        <taxon>Bacteria</taxon>
        <taxon>Bacillati</taxon>
        <taxon>Bacillota</taxon>
        <taxon>Bacilli</taxon>
        <taxon>Bacillales</taxon>
        <taxon>Paenibacillaceae</taxon>
        <taxon>Paenibacillus</taxon>
    </lineage>
</organism>
<keyword evidence="3" id="KW-1185">Reference proteome</keyword>
<evidence type="ECO:0000313" key="2">
    <source>
        <dbReference type="EMBL" id="EFM12177.1"/>
    </source>
</evidence>
<dbReference type="SUPFAM" id="SSF141571">
    <property type="entry name" value="Pentapeptide repeat-like"/>
    <property type="match status" value="2"/>
</dbReference>